<feature type="domain" description="ABC transporter" evidence="9">
    <location>
        <begin position="280"/>
        <end position="510"/>
    </location>
</feature>
<evidence type="ECO:0000256" key="8">
    <source>
        <dbReference type="SAM" id="Phobius"/>
    </source>
</evidence>
<evidence type="ECO:0000256" key="7">
    <source>
        <dbReference type="SAM" id="MobiDB-lite"/>
    </source>
</evidence>
<dbReference type="InterPro" id="IPR027417">
    <property type="entry name" value="P-loop_NTPase"/>
</dbReference>
<dbReference type="GO" id="GO:0140359">
    <property type="term" value="F:ABC-type transporter activity"/>
    <property type="evidence" value="ECO:0007669"/>
    <property type="project" value="InterPro"/>
</dbReference>
<dbReference type="InterPro" id="IPR013525">
    <property type="entry name" value="ABC2_TM"/>
</dbReference>
<keyword evidence="4 11" id="KW-0067">ATP-binding</keyword>
<feature type="transmembrane region" description="Helical" evidence="8">
    <location>
        <begin position="814"/>
        <end position="836"/>
    </location>
</feature>
<dbReference type="SMART" id="SM00382">
    <property type="entry name" value="AAA"/>
    <property type="match status" value="2"/>
</dbReference>
<accession>A0A0C1QTD2</accession>
<organism evidence="11 12">
    <name type="scientific">Geobacter soli</name>
    <dbReference type="NCBI Taxonomy" id="1510391"/>
    <lineage>
        <taxon>Bacteria</taxon>
        <taxon>Pseudomonadati</taxon>
        <taxon>Thermodesulfobacteriota</taxon>
        <taxon>Desulfuromonadia</taxon>
        <taxon>Geobacterales</taxon>
        <taxon>Geobacteraceae</taxon>
        <taxon>Geobacter</taxon>
    </lineage>
</organism>
<evidence type="ECO:0000313" key="12">
    <source>
        <dbReference type="Proteomes" id="UP000031433"/>
    </source>
</evidence>
<keyword evidence="2 8" id="KW-0812">Transmembrane</keyword>
<sequence length="930" mass="101186">MNAREPAAAEPPPVVRLKGVGLRYGKTPALENISLDLPAGCMVGFIGPDGVGKSSLFSLIAGSRAVQSGAVEVLGGSMADRGHRRTVCPRVAFMPQGLGRNLYPTLSVFENAEFFARLFGHGRRERERRILELLRATGLEPFSDRPAGKLSGGMKQKLGLCCALIHDPDLLVLDEPTTGVDPLSRRQFWELIDRIRAKRPGMSVLVATAYMEEAARFDWLVAMNGGRVLATGSPAELLSQTGTAALEEAFIALLPPSQREGHRPVEVFPRETDVSAEAAIEAHGLTMRFGEFTAVDHVSFRIGRGEIFGFLGSNGCGKTTTMKMLTGLLPASEGEAWLFGRPVDSQDIDTRRRVGYMTQSFSLYGELTVRQNLVLHARLFRLPEKGIPARVKEMAERFGLVEVMESLPDALPLGQRQRLSLAVAMIHGPEMLILDEPTSGVDPVARDAFWQIMIGLARRDGVTIFISTHFMNEAERCDRISLMHAGRVLVSDAPAALIEKRGVETLEEAFIGYLEEAATDSDAMAPPLQEHALSPQPRAPSDLGPAREGEPEGGGFFSLRRLFSYTRREALELRRDPIRLTLALLGSVILMLVIGYGINLDVENLSFAVLDRDQTTLSRDYALNLAGSRYFNERPPIIDYGDLDRRMRAGEISLAIEIPPGFGRDLRRGAPVTVGAWIDGAMPTRAETVRGYVQGMHAQWLSVLAREHITALSGTGAATIETRFRYNPDVKSLPAMVPAVIPLLLMMIPAMLTALSVVREKELGSIVNLYVTPVTRLEFLLGKQGPYVALAMLNFLLLTALAVFVFRVPLKGSFPTLAAAAFLYVTAATALGLVISTFMRSQIAALFGTALLTLLPAVQFSGMIDPVSSLEGAGAMIGRAYPTTHFLTIARGTFSKGLDFHDLHSSFLSLALAVPILTGLGGALLRKQEH</sequence>
<evidence type="ECO:0000259" key="9">
    <source>
        <dbReference type="PROSITE" id="PS50893"/>
    </source>
</evidence>
<feature type="transmembrane region" description="Helical" evidence="8">
    <location>
        <begin position="787"/>
        <end position="808"/>
    </location>
</feature>
<keyword evidence="6 8" id="KW-0472">Membrane</keyword>
<feature type="transmembrane region" description="Helical" evidence="8">
    <location>
        <begin position="577"/>
        <end position="598"/>
    </location>
</feature>
<reference evidence="11 12" key="1">
    <citation type="submission" date="2015-01" db="EMBL/GenBank/DDBJ databases">
        <title>Genome sequence of the anaerobic bacterium Geobacter soli GSS01, a dissimilatory Fe(III) reducer from soil.</title>
        <authorList>
            <person name="Yang G."/>
            <person name="Zhou S."/>
        </authorList>
    </citation>
    <scope>NUCLEOTIDE SEQUENCE [LARGE SCALE GENOMIC DNA]</scope>
    <source>
        <strain evidence="11 12">GSS01</strain>
    </source>
</reference>
<evidence type="ECO:0000256" key="1">
    <source>
        <dbReference type="ARBA" id="ARBA00004141"/>
    </source>
</evidence>
<dbReference type="EMBL" id="JXBL01000001">
    <property type="protein sequence ID" value="KIE41471.1"/>
    <property type="molecule type" value="Genomic_DNA"/>
</dbReference>
<dbReference type="InterPro" id="IPR003439">
    <property type="entry name" value="ABC_transporter-like_ATP-bd"/>
</dbReference>
<name>A0A0C1QTD2_9BACT</name>
<comment type="subcellular location">
    <subcellularLocation>
        <location evidence="1">Membrane</location>
        <topology evidence="1">Multi-pass membrane protein</topology>
    </subcellularLocation>
</comment>
<dbReference type="InterPro" id="IPR017871">
    <property type="entry name" value="ABC_transporter-like_CS"/>
</dbReference>
<gene>
    <name evidence="11" type="ORF">SE37_01900</name>
</gene>
<evidence type="ECO:0000256" key="4">
    <source>
        <dbReference type="ARBA" id="ARBA00022840"/>
    </source>
</evidence>
<dbReference type="PROSITE" id="PS50893">
    <property type="entry name" value="ABC_TRANSPORTER_2"/>
    <property type="match status" value="2"/>
</dbReference>
<feature type="domain" description="ABC transporter" evidence="9">
    <location>
        <begin position="15"/>
        <end position="250"/>
    </location>
</feature>
<feature type="domain" description="ABC transmembrane type-2" evidence="10">
    <location>
        <begin position="698"/>
        <end position="928"/>
    </location>
</feature>
<dbReference type="PANTHER" id="PTHR43038">
    <property type="entry name" value="ATP-BINDING CASSETTE, SUB-FAMILY H, MEMBER 1"/>
    <property type="match status" value="1"/>
</dbReference>
<evidence type="ECO:0000256" key="5">
    <source>
        <dbReference type="ARBA" id="ARBA00022989"/>
    </source>
</evidence>
<keyword evidence="12" id="KW-1185">Reference proteome</keyword>
<evidence type="ECO:0000256" key="2">
    <source>
        <dbReference type="ARBA" id="ARBA00022692"/>
    </source>
</evidence>
<dbReference type="RefSeq" id="WP_039643254.1">
    <property type="nucleotide sequence ID" value="NZ_JXBL01000001.1"/>
</dbReference>
<dbReference type="PANTHER" id="PTHR43038:SF4">
    <property type="entry name" value="RIBOSOME-ASSOCIATED ATPASE"/>
    <property type="match status" value="1"/>
</dbReference>
<evidence type="ECO:0000259" key="10">
    <source>
        <dbReference type="PROSITE" id="PS51012"/>
    </source>
</evidence>
<keyword evidence="3" id="KW-0547">Nucleotide-binding</keyword>
<evidence type="ECO:0000256" key="6">
    <source>
        <dbReference type="ARBA" id="ARBA00023136"/>
    </source>
</evidence>
<dbReference type="Gene3D" id="3.40.1710.10">
    <property type="entry name" value="abc type-2 transporter like domain"/>
    <property type="match status" value="1"/>
</dbReference>
<feature type="region of interest" description="Disordered" evidence="7">
    <location>
        <begin position="528"/>
        <end position="553"/>
    </location>
</feature>
<evidence type="ECO:0000256" key="3">
    <source>
        <dbReference type="ARBA" id="ARBA00022741"/>
    </source>
</evidence>
<feature type="transmembrane region" description="Helical" evidence="8">
    <location>
        <begin position="907"/>
        <end position="925"/>
    </location>
</feature>
<dbReference type="GO" id="GO:0005524">
    <property type="term" value="F:ATP binding"/>
    <property type="evidence" value="ECO:0007669"/>
    <property type="project" value="UniProtKB-KW"/>
</dbReference>
<protein>
    <submittedName>
        <fullName evidence="11">Multidrug ABC transporter ATP-binding protein</fullName>
    </submittedName>
</protein>
<dbReference type="GO" id="GO:0016887">
    <property type="term" value="F:ATP hydrolysis activity"/>
    <property type="evidence" value="ECO:0007669"/>
    <property type="project" value="InterPro"/>
</dbReference>
<dbReference type="InterPro" id="IPR047651">
    <property type="entry name" value="ABC2_perm_RbbA"/>
</dbReference>
<dbReference type="AlphaFoldDB" id="A0A0C1QTD2"/>
<dbReference type="NCBIfam" id="NF033858">
    <property type="entry name" value="ABC2_perm_RbbA"/>
    <property type="match status" value="1"/>
</dbReference>
<dbReference type="SUPFAM" id="SSF52540">
    <property type="entry name" value="P-loop containing nucleoside triphosphate hydrolases"/>
    <property type="match status" value="2"/>
</dbReference>
<feature type="transmembrane region" description="Helical" evidence="8">
    <location>
        <begin position="735"/>
        <end position="758"/>
    </location>
</feature>
<dbReference type="Pfam" id="PF12698">
    <property type="entry name" value="ABC2_membrane_3"/>
    <property type="match status" value="1"/>
</dbReference>
<keyword evidence="5 8" id="KW-1133">Transmembrane helix</keyword>
<proteinExistence type="predicted"/>
<comment type="caution">
    <text evidence="11">The sequence shown here is derived from an EMBL/GenBank/DDBJ whole genome shotgun (WGS) entry which is preliminary data.</text>
</comment>
<dbReference type="PROSITE" id="PS00211">
    <property type="entry name" value="ABC_TRANSPORTER_1"/>
    <property type="match status" value="1"/>
</dbReference>
<dbReference type="CDD" id="cd03230">
    <property type="entry name" value="ABC_DR_subfamily_A"/>
    <property type="match status" value="2"/>
</dbReference>
<evidence type="ECO:0000313" key="11">
    <source>
        <dbReference type="EMBL" id="KIE41471.1"/>
    </source>
</evidence>
<dbReference type="InterPro" id="IPR003593">
    <property type="entry name" value="AAA+_ATPase"/>
</dbReference>
<dbReference type="GO" id="GO:0016020">
    <property type="term" value="C:membrane"/>
    <property type="evidence" value="ECO:0007669"/>
    <property type="project" value="UniProtKB-SubCell"/>
</dbReference>
<dbReference type="InterPro" id="IPR047817">
    <property type="entry name" value="ABC2_TM_bact-type"/>
</dbReference>
<dbReference type="Pfam" id="PF00005">
    <property type="entry name" value="ABC_tran"/>
    <property type="match status" value="2"/>
</dbReference>
<dbReference type="PROSITE" id="PS51012">
    <property type="entry name" value="ABC_TM2"/>
    <property type="match status" value="1"/>
</dbReference>
<dbReference type="Gene3D" id="3.40.50.300">
    <property type="entry name" value="P-loop containing nucleotide triphosphate hydrolases"/>
    <property type="match status" value="2"/>
</dbReference>
<dbReference type="Proteomes" id="UP000031433">
    <property type="component" value="Unassembled WGS sequence"/>
</dbReference>